<dbReference type="EMBL" id="JAUUTY010000007">
    <property type="protein sequence ID" value="KAK1604975.1"/>
    <property type="molecule type" value="Genomic_DNA"/>
</dbReference>
<name>A0AAD8QMB7_LOLMU</name>
<evidence type="ECO:0000256" key="1">
    <source>
        <dbReference type="SAM" id="MobiDB-lite"/>
    </source>
</evidence>
<comment type="caution">
    <text evidence="2">The sequence shown here is derived from an EMBL/GenBank/DDBJ whole genome shotgun (WGS) entry which is preliminary data.</text>
</comment>
<dbReference type="Proteomes" id="UP001231189">
    <property type="component" value="Unassembled WGS sequence"/>
</dbReference>
<organism evidence="2 3">
    <name type="scientific">Lolium multiflorum</name>
    <name type="common">Italian ryegrass</name>
    <name type="synonym">Lolium perenne subsp. multiflorum</name>
    <dbReference type="NCBI Taxonomy" id="4521"/>
    <lineage>
        <taxon>Eukaryota</taxon>
        <taxon>Viridiplantae</taxon>
        <taxon>Streptophyta</taxon>
        <taxon>Embryophyta</taxon>
        <taxon>Tracheophyta</taxon>
        <taxon>Spermatophyta</taxon>
        <taxon>Magnoliopsida</taxon>
        <taxon>Liliopsida</taxon>
        <taxon>Poales</taxon>
        <taxon>Poaceae</taxon>
        <taxon>BOP clade</taxon>
        <taxon>Pooideae</taxon>
        <taxon>Poodae</taxon>
        <taxon>Poeae</taxon>
        <taxon>Poeae Chloroplast Group 2 (Poeae type)</taxon>
        <taxon>Loliodinae</taxon>
        <taxon>Loliinae</taxon>
        <taxon>Lolium</taxon>
    </lineage>
</organism>
<feature type="compositionally biased region" description="Pro residues" evidence="1">
    <location>
        <begin position="1"/>
        <end position="12"/>
    </location>
</feature>
<accession>A0AAD8QMB7</accession>
<reference evidence="2" key="1">
    <citation type="submission" date="2023-07" db="EMBL/GenBank/DDBJ databases">
        <title>A chromosome-level genome assembly of Lolium multiflorum.</title>
        <authorList>
            <person name="Chen Y."/>
            <person name="Copetti D."/>
            <person name="Kolliker R."/>
            <person name="Studer B."/>
        </authorList>
    </citation>
    <scope>NUCLEOTIDE SEQUENCE</scope>
    <source>
        <strain evidence="2">02402/16</strain>
        <tissue evidence="2">Leaf</tissue>
    </source>
</reference>
<keyword evidence="3" id="KW-1185">Reference proteome</keyword>
<gene>
    <name evidence="2" type="ORF">QYE76_028648</name>
</gene>
<feature type="region of interest" description="Disordered" evidence="1">
    <location>
        <begin position="1"/>
        <end position="40"/>
    </location>
</feature>
<proteinExistence type="predicted"/>
<sequence>MQHPPATPPPPGQRRSLPRRPGTPPPATPPRSSHTASIHPHARALRWQLDCHVTLVDPFFPASSSMGPHRCNTDPTCSVSTVSYDKLAGNETTVEQLVRNHDIRSH</sequence>
<evidence type="ECO:0000313" key="2">
    <source>
        <dbReference type="EMBL" id="KAK1604975.1"/>
    </source>
</evidence>
<protein>
    <submittedName>
        <fullName evidence="2">Uncharacterized protein</fullName>
    </submittedName>
</protein>
<dbReference type="AlphaFoldDB" id="A0AAD8QMB7"/>
<evidence type="ECO:0000313" key="3">
    <source>
        <dbReference type="Proteomes" id="UP001231189"/>
    </source>
</evidence>